<dbReference type="Gene3D" id="2.60.120.1690">
    <property type="match status" value="1"/>
</dbReference>
<reference evidence="2 3" key="1">
    <citation type="submission" date="2018-02" db="EMBL/GenBank/DDBJ databases">
        <title>FDA/CDC Antimicrobial Resistant Isolate Bank Genome Sequencing.</title>
        <authorList>
            <person name="Benahmed F.H."/>
            <person name="Lutgring J.D."/>
            <person name="Yoo B."/>
            <person name="Machado M."/>
            <person name="Brown A."/>
            <person name="McAllister G."/>
            <person name="Perry A."/>
            <person name="Halpin A.L."/>
            <person name="Vavikolanu K."/>
            <person name="Ott S."/>
            <person name="Zhao X."/>
            <person name="Tallon L.J."/>
            <person name="Sadzewicz L."/>
            <person name="Aluvathingal J."/>
            <person name="Nadendla S."/>
            <person name="Voskania-kordi A."/>
            <person name="Simonyan V."/>
            <person name="Patel J."/>
            <person name="Shawar R.M."/>
        </authorList>
    </citation>
    <scope>NUCLEOTIDE SEQUENCE [LARGE SCALE GENOMIC DNA]</scope>
    <source>
        <strain evidence="2 3">AR_0356</strain>
    </source>
</reference>
<feature type="domain" description="Type six secretion immunity 3" evidence="1">
    <location>
        <begin position="36"/>
        <end position="143"/>
    </location>
</feature>
<evidence type="ECO:0000313" key="3">
    <source>
        <dbReference type="Proteomes" id="UP000238390"/>
    </source>
</evidence>
<evidence type="ECO:0000259" key="1">
    <source>
        <dbReference type="Pfam" id="PF22211"/>
    </source>
</evidence>
<dbReference type="Proteomes" id="UP000238390">
    <property type="component" value="Chromosome"/>
</dbReference>
<dbReference type="InterPro" id="IPR053762">
    <property type="entry name" value="Toxin-Sub_Inhibitor_sf"/>
</dbReference>
<dbReference type="InterPro" id="IPR054004">
    <property type="entry name" value="Tsi3"/>
</dbReference>
<dbReference type="RefSeq" id="WP_034081936.1">
    <property type="nucleotide sequence ID" value="NZ_CP020560.1"/>
</dbReference>
<dbReference type="AlphaFoldDB" id="A0A2R3J0S2"/>
<evidence type="ECO:0000313" key="2">
    <source>
        <dbReference type="EMBL" id="AVK07781.1"/>
    </source>
</evidence>
<keyword evidence="3" id="KW-1185">Reference proteome</keyword>
<dbReference type="EMBL" id="CP027169">
    <property type="protein sequence ID" value="AVK07781.1"/>
    <property type="molecule type" value="Genomic_DNA"/>
</dbReference>
<proteinExistence type="predicted"/>
<accession>A0A2R3J0S2</accession>
<dbReference type="GeneID" id="77220007"/>
<gene>
    <name evidence="2" type="ORF">CSB93_2810</name>
</gene>
<protein>
    <recommendedName>
        <fullName evidence="1">Type six secretion immunity 3 domain-containing protein</fullName>
    </recommendedName>
</protein>
<sequence>MKTLALLIASLVLPACTVESGIEFDKPLVHPNGLVVERPVGFDARRTADGFRFDEGGDLRNPRRLELGREDTAPRTGLASRRLDSGEARYAIEEDAGGSAGSEYHLWAAKPAGGQWIVVSASEQSEDGEPAFALAWALLERARLQ</sequence>
<dbReference type="NCBIfam" id="NF038331">
    <property type="entry name" value="Tsi3_fam"/>
    <property type="match status" value="1"/>
</dbReference>
<organism evidence="2 3">
    <name type="scientific">Pseudomonas paraeruginosa</name>
    <dbReference type="NCBI Taxonomy" id="2994495"/>
    <lineage>
        <taxon>Bacteria</taxon>
        <taxon>Pseudomonadati</taxon>
        <taxon>Pseudomonadota</taxon>
        <taxon>Gammaproteobacteria</taxon>
        <taxon>Pseudomonadales</taxon>
        <taxon>Pseudomonadaceae</taxon>
        <taxon>Pseudomonas</taxon>
    </lineage>
</organism>
<dbReference type="Pfam" id="PF22211">
    <property type="entry name" value="Tsi3"/>
    <property type="match status" value="1"/>
</dbReference>
<name>A0A2R3J0S2_9PSED</name>